<dbReference type="AlphaFoldDB" id="A0A9W9KLZ3"/>
<organism evidence="1 2">
    <name type="scientific">Penicillium alfredii</name>
    <dbReference type="NCBI Taxonomy" id="1506179"/>
    <lineage>
        <taxon>Eukaryota</taxon>
        <taxon>Fungi</taxon>
        <taxon>Dikarya</taxon>
        <taxon>Ascomycota</taxon>
        <taxon>Pezizomycotina</taxon>
        <taxon>Eurotiomycetes</taxon>
        <taxon>Eurotiomycetidae</taxon>
        <taxon>Eurotiales</taxon>
        <taxon>Aspergillaceae</taxon>
        <taxon>Penicillium</taxon>
    </lineage>
</organism>
<name>A0A9W9KLZ3_9EURO</name>
<evidence type="ECO:0000313" key="1">
    <source>
        <dbReference type="EMBL" id="KAJ5111689.1"/>
    </source>
</evidence>
<accession>A0A9W9KLZ3</accession>
<protein>
    <submittedName>
        <fullName evidence="1">Uncharacterized protein</fullName>
    </submittedName>
</protein>
<proteinExistence type="predicted"/>
<dbReference type="OrthoDB" id="4353649at2759"/>
<dbReference type="RefSeq" id="XP_056515168.1">
    <property type="nucleotide sequence ID" value="XM_056651901.1"/>
</dbReference>
<evidence type="ECO:0000313" key="2">
    <source>
        <dbReference type="Proteomes" id="UP001141434"/>
    </source>
</evidence>
<comment type="caution">
    <text evidence="1">The sequence shown here is derived from an EMBL/GenBank/DDBJ whole genome shotgun (WGS) entry which is preliminary data.</text>
</comment>
<gene>
    <name evidence="1" type="ORF">NUU61_001319</name>
</gene>
<dbReference type="Proteomes" id="UP001141434">
    <property type="component" value="Unassembled WGS sequence"/>
</dbReference>
<reference evidence="1" key="2">
    <citation type="journal article" date="2023" name="IMA Fungus">
        <title>Comparative genomic study of the Penicillium genus elucidates a diverse pangenome and 15 lateral gene transfer events.</title>
        <authorList>
            <person name="Petersen C."/>
            <person name="Sorensen T."/>
            <person name="Nielsen M.R."/>
            <person name="Sondergaard T.E."/>
            <person name="Sorensen J.L."/>
            <person name="Fitzpatrick D.A."/>
            <person name="Frisvad J.C."/>
            <person name="Nielsen K.L."/>
        </authorList>
    </citation>
    <scope>NUCLEOTIDE SEQUENCE</scope>
    <source>
        <strain evidence="1">IBT 34128</strain>
    </source>
</reference>
<reference evidence="1" key="1">
    <citation type="submission" date="2022-11" db="EMBL/GenBank/DDBJ databases">
        <authorList>
            <person name="Petersen C."/>
        </authorList>
    </citation>
    <scope>NUCLEOTIDE SEQUENCE</scope>
    <source>
        <strain evidence="1">IBT 34128</strain>
    </source>
</reference>
<dbReference type="GeneID" id="81391069"/>
<dbReference type="EMBL" id="JAPMSZ010000002">
    <property type="protein sequence ID" value="KAJ5111689.1"/>
    <property type="molecule type" value="Genomic_DNA"/>
</dbReference>
<sequence length="118" mass="13021">MITASMVHTPATLSSWCFPATFPNLFRLYTGMAGHVLRRPCVNTCNVIQAGEVDEADPWLRRTQWAVYLDEVELDALSAITVPPAEDADGIEATVRAIWYATLPVQKSADTHYIPGKS</sequence>
<keyword evidence="2" id="KW-1185">Reference proteome</keyword>